<dbReference type="EC" id="2.-.-.-" evidence="1"/>
<sequence>MSDFSHTHLVLIPSFNPGAKVFETVRAARAQWAPVWVVVDGSTDGTGAALQALAGAGSAPHGAHARAQLRQGRC</sequence>
<dbReference type="InterPro" id="IPR029044">
    <property type="entry name" value="Nucleotide-diphossugar_trans"/>
</dbReference>
<dbReference type="SUPFAM" id="SSF53448">
    <property type="entry name" value="Nucleotide-diphospho-sugar transferases"/>
    <property type="match status" value="1"/>
</dbReference>
<proteinExistence type="predicted"/>
<dbReference type="Gene3D" id="3.90.550.10">
    <property type="entry name" value="Spore Coat Polysaccharide Biosynthesis Protein SpsA, Chain A"/>
    <property type="match status" value="1"/>
</dbReference>
<name>T1BEC7_9ZZZZ</name>
<keyword evidence="1" id="KW-0808">Transferase</keyword>
<reference evidence="1" key="1">
    <citation type="submission" date="2013-08" db="EMBL/GenBank/DDBJ databases">
        <authorList>
            <person name="Mendez C."/>
            <person name="Richter M."/>
            <person name="Ferrer M."/>
            <person name="Sanchez J."/>
        </authorList>
    </citation>
    <scope>NUCLEOTIDE SEQUENCE</scope>
</reference>
<feature type="non-terminal residue" evidence="1">
    <location>
        <position position="74"/>
    </location>
</feature>
<organism evidence="1">
    <name type="scientific">mine drainage metagenome</name>
    <dbReference type="NCBI Taxonomy" id="410659"/>
    <lineage>
        <taxon>unclassified sequences</taxon>
        <taxon>metagenomes</taxon>
        <taxon>ecological metagenomes</taxon>
    </lineage>
</organism>
<comment type="caution">
    <text evidence="1">The sequence shown here is derived from an EMBL/GenBank/DDBJ whole genome shotgun (WGS) entry which is preliminary data.</text>
</comment>
<accession>T1BEC7</accession>
<reference evidence="1" key="2">
    <citation type="journal article" date="2014" name="ISME J.">
        <title>Microbial stratification in low pH oxic and suboxic macroscopic growths along an acid mine drainage.</title>
        <authorList>
            <person name="Mendez-Garcia C."/>
            <person name="Mesa V."/>
            <person name="Sprenger R.R."/>
            <person name="Richter M."/>
            <person name="Diez M.S."/>
            <person name="Solano J."/>
            <person name="Bargiela R."/>
            <person name="Golyshina O.V."/>
            <person name="Manteca A."/>
            <person name="Ramos J.L."/>
            <person name="Gallego J.R."/>
            <person name="Llorente I."/>
            <person name="Martins Dos Santos V.A."/>
            <person name="Jensen O.N."/>
            <person name="Pelaez A.I."/>
            <person name="Sanchez J."/>
            <person name="Ferrer M."/>
        </authorList>
    </citation>
    <scope>NUCLEOTIDE SEQUENCE</scope>
</reference>
<gene>
    <name evidence="1" type="ORF">B1A_07927</name>
</gene>
<protein>
    <submittedName>
        <fullName evidence="1">Glycosyl transferase family 2</fullName>
        <ecNumber evidence="1">2.-.-.-</ecNumber>
    </submittedName>
</protein>
<dbReference type="EMBL" id="AUZX01005679">
    <property type="protein sequence ID" value="EQD66863.1"/>
    <property type="molecule type" value="Genomic_DNA"/>
</dbReference>
<dbReference type="GO" id="GO:0016740">
    <property type="term" value="F:transferase activity"/>
    <property type="evidence" value="ECO:0007669"/>
    <property type="project" value="UniProtKB-KW"/>
</dbReference>
<dbReference type="AlphaFoldDB" id="T1BEC7"/>
<evidence type="ECO:0000313" key="1">
    <source>
        <dbReference type="EMBL" id="EQD66863.1"/>
    </source>
</evidence>